<evidence type="ECO:0000256" key="1">
    <source>
        <dbReference type="SAM" id="Phobius"/>
    </source>
</evidence>
<reference evidence="2" key="1">
    <citation type="submission" date="2018-05" db="EMBL/GenBank/DDBJ databases">
        <authorList>
            <person name="Lanie J.A."/>
            <person name="Ng W.-L."/>
            <person name="Kazmierczak K.M."/>
            <person name="Andrzejewski T.M."/>
            <person name="Davidsen T.M."/>
            <person name="Wayne K.J."/>
            <person name="Tettelin H."/>
            <person name="Glass J.I."/>
            <person name="Rusch D."/>
            <person name="Podicherti R."/>
            <person name="Tsui H.-C.T."/>
            <person name="Winkler M.E."/>
        </authorList>
    </citation>
    <scope>NUCLEOTIDE SEQUENCE</scope>
</reference>
<keyword evidence="1" id="KW-0812">Transmembrane</keyword>
<proteinExistence type="predicted"/>
<dbReference type="AlphaFoldDB" id="A0A381P450"/>
<feature type="transmembrane region" description="Helical" evidence="1">
    <location>
        <begin position="92"/>
        <end position="114"/>
    </location>
</feature>
<keyword evidence="1" id="KW-0472">Membrane</keyword>
<sequence>MYDFLNFCDLNNFEYWLVIRLYFAATLPILLAIYYLINKKVSYSTAYTLICAFFIVVLGWEIWLTYGLSGGLPVDQRRSAMLTCAIPVNINWLLNSLADVLIVWIGLFFVKTYYRKKMSPFIKWKWGAFYILLTWFIIQNIYIEAFFYHLQLGSNGDLSWAPLQPLGSWYNPTIFKIAGNPITFQTQSSWILMTPIIYYLSIYFNRKKNNYQ</sequence>
<evidence type="ECO:0008006" key="3">
    <source>
        <dbReference type="Google" id="ProtNLM"/>
    </source>
</evidence>
<feature type="transmembrane region" description="Helical" evidence="1">
    <location>
        <begin position="126"/>
        <end position="150"/>
    </location>
</feature>
<organism evidence="2">
    <name type="scientific">marine metagenome</name>
    <dbReference type="NCBI Taxonomy" id="408172"/>
    <lineage>
        <taxon>unclassified sequences</taxon>
        <taxon>metagenomes</taxon>
        <taxon>ecological metagenomes</taxon>
    </lineage>
</organism>
<evidence type="ECO:0000313" key="2">
    <source>
        <dbReference type="EMBL" id="SUZ61099.1"/>
    </source>
</evidence>
<feature type="transmembrane region" description="Helical" evidence="1">
    <location>
        <begin position="49"/>
        <end position="72"/>
    </location>
</feature>
<feature type="transmembrane region" description="Helical" evidence="1">
    <location>
        <begin position="188"/>
        <end position="205"/>
    </location>
</feature>
<keyword evidence="1" id="KW-1133">Transmembrane helix</keyword>
<protein>
    <recommendedName>
        <fullName evidence="3">Lycopene cyclase domain-containing protein</fullName>
    </recommendedName>
</protein>
<accession>A0A381P450</accession>
<gene>
    <name evidence="2" type="ORF">METZ01_LOCUS13953</name>
</gene>
<name>A0A381P450_9ZZZZ</name>
<feature type="transmembrane region" description="Helical" evidence="1">
    <location>
        <begin position="15"/>
        <end position="37"/>
    </location>
</feature>
<dbReference type="EMBL" id="UINC01000779">
    <property type="protein sequence ID" value="SUZ61099.1"/>
    <property type="molecule type" value="Genomic_DNA"/>
</dbReference>